<dbReference type="SUPFAM" id="SSF55729">
    <property type="entry name" value="Acyl-CoA N-acyltransferases (Nat)"/>
    <property type="match status" value="1"/>
</dbReference>
<organism evidence="1 2">
    <name type="scientific">Actinomadura namibiensis</name>
    <dbReference type="NCBI Taxonomy" id="182080"/>
    <lineage>
        <taxon>Bacteria</taxon>
        <taxon>Bacillati</taxon>
        <taxon>Actinomycetota</taxon>
        <taxon>Actinomycetes</taxon>
        <taxon>Streptosporangiales</taxon>
        <taxon>Thermomonosporaceae</taxon>
        <taxon>Actinomadura</taxon>
    </lineage>
</organism>
<proteinExistence type="predicted"/>
<dbReference type="AlphaFoldDB" id="A0A7W3QLN1"/>
<gene>
    <name evidence="1" type="ORF">HNR61_003227</name>
</gene>
<dbReference type="InterPro" id="IPR016181">
    <property type="entry name" value="Acyl_CoA_acyltransferase"/>
</dbReference>
<dbReference type="Proteomes" id="UP000572680">
    <property type="component" value="Unassembled WGS sequence"/>
</dbReference>
<reference evidence="1 2" key="1">
    <citation type="submission" date="2020-08" db="EMBL/GenBank/DDBJ databases">
        <title>Genomic Encyclopedia of Type Strains, Phase IV (KMG-IV): sequencing the most valuable type-strain genomes for metagenomic binning, comparative biology and taxonomic classification.</title>
        <authorList>
            <person name="Goeker M."/>
        </authorList>
    </citation>
    <scope>NUCLEOTIDE SEQUENCE [LARGE SCALE GENOMIC DNA]</scope>
    <source>
        <strain evidence="1 2">DSM 44197</strain>
    </source>
</reference>
<dbReference type="RefSeq" id="WP_182843891.1">
    <property type="nucleotide sequence ID" value="NZ_BAAALP010000029.1"/>
</dbReference>
<protein>
    <submittedName>
        <fullName evidence="1">Uncharacterized protein</fullName>
    </submittedName>
</protein>
<comment type="caution">
    <text evidence="1">The sequence shown here is derived from an EMBL/GenBank/DDBJ whole genome shotgun (WGS) entry which is preliminary data.</text>
</comment>
<sequence length="302" mass="33649">MIEVRVFRRSDRDQLAALVNAHVQAVVPGVSLSVNAVLGSLEREPGEFVVDPWVTARVTLVAEQRGRIVAAAHLVRYGGGPEVGGTYRDTAEIRWLLFWPDAAYWPDASAAAGPLMERCLQVCAGWRAARWYADGTLPAPGVYGVPEQWPHVRDLYGRAGFRPEGRREVVLLAEVDRLRTEDGGDGLAVHRTVGVNGTRLTARRDGREVGFVEVDTGLAEGGRFAHLAGWADVGNLEADDDATAVWLVGRAARWLRLARVERLLDYALDDEHDRLRLLRGLGFEELTRTERGWVRRREDEER</sequence>
<dbReference type="Gene3D" id="3.40.630.30">
    <property type="match status" value="1"/>
</dbReference>
<evidence type="ECO:0000313" key="1">
    <source>
        <dbReference type="EMBL" id="MBA8951596.1"/>
    </source>
</evidence>
<evidence type="ECO:0000313" key="2">
    <source>
        <dbReference type="Proteomes" id="UP000572680"/>
    </source>
</evidence>
<keyword evidence="2" id="KW-1185">Reference proteome</keyword>
<accession>A0A7W3QLN1</accession>
<dbReference type="EMBL" id="JACJIA010000003">
    <property type="protein sequence ID" value="MBA8951596.1"/>
    <property type="molecule type" value="Genomic_DNA"/>
</dbReference>
<name>A0A7W3QLN1_ACTNM</name>